<reference evidence="1 2" key="1">
    <citation type="submission" date="2019-03" db="EMBL/GenBank/DDBJ databases">
        <title>Complete genome sequence of an arsenate-respiring bacteria, Citrobacter sp. LY-1.</title>
        <authorList>
            <person name="Wang H."/>
            <person name="Liu Y."/>
            <person name="Li Q."/>
            <person name="Huang J."/>
        </authorList>
    </citation>
    <scope>NUCLEOTIDE SEQUENCE [LARGE SCALE GENOMIC DNA]</scope>
    <source>
        <strain evidence="1 2">LY-1</strain>
    </source>
</reference>
<sequence length="67" mass="7588">MGAGCRSHRGITPHDARRIVKLNIHHTFYENSVTASINYLIKMFQMKVTQGRVCASSPLARRKSETD</sequence>
<dbReference type="AlphaFoldDB" id="A0A4P6WKV0"/>
<protein>
    <submittedName>
        <fullName evidence="1">Uncharacterized protein</fullName>
    </submittedName>
</protein>
<dbReference type="KEGG" id="cars:E1B03_02075"/>
<accession>A0A4P6WKV0</accession>
<evidence type="ECO:0000313" key="1">
    <source>
        <dbReference type="EMBL" id="QBM21288.1"/>
    </source>
</evidence>
<gene>
    <name evidence="1" type="ORF">E1B03_02075</name>
</gene>
<organism evidence="1 2">
    <name type="scientific">Citrobacter arsenatis</name>
    <dbReference type="NCBI Taxonomy" id="2546350"/>
    <lineage>
        <taxon>Bacteria</taxon>
        <taxon>Pseudomonadati</taxon>
        <taxon>Pseudomonadota</taxon>
        <taxon>Gammaproteobacteria</taxon>
        <taxon>Enterobacterales</taxon>
        <taxon>Enterobacteriaceae</taxon>
        <taxon>Citrobacter</taxon>
    </lineage>
</organism>
<name>A0A4P6WKV0_9ENTR</name>
<proteinExistence type="predicted"/>
<keyword evidence="2" id="KW-1185">Reference proteome</keyword>
<dbReference type="EMBL" id="CP037864">
    <property type="protein sequence ID" value="QBM21288.1"/>
    <property type="molecule type" value="Genomic_DNA"/>
</dbReference>
<dbReference type="Proteomes" id="UP000293850">
    <property type="component" value="Chromosome"/>
</dbReference>
<evidence type="ECO:0000313" key="2">
    <source>
        <dbReference type="Proteomes" id="UP000293850"/>
    </source>
</evidence>